<keyword evidence="11" id="KW-0119">Carbohydrate metabolism</keyword>
<evidence type="ECO:0000256" key="7">
    <source>
        <dbReference type="ARBA" id="ARBA00022777"/>
    </source>
</evidence>
<sequence>MEHHRICVAGSINVDLVAYVDASPEAARYSGGLGFQMSAGGKSLNTAMTIAALAPVQLLGRVGADDFGAFITRTLTAAGVDAHGLVVDAGAGTGVGHVRVSAAGEYDTVVVPGANNNFAPGDIDGFLRDNPAPEYAVLNLEVPFATTAHAARRFRGAGATVVLNLSPVVQAEARDLLPLADVVVLNADEARLVLGLDEEQDPDVLLQELHARGAAAVVLTLGSEGAAYIDDGGTRGRIAGTPATVVNTIGAGDSFLGGFVAALAARYPFRKALAFADAAGRTVCGKAASYLTAADRLHLTPVSAPLAPPTPKAPEPSHG</sequence>
<dbReference type="InterPro" id="IPR002173">
    <property type="entry name" value="Carboh/pur_kinase_PfkB_CS"/>
</dbReference>
<dbReference type="GO" id="GO:0004747">
    <property type="term" value="F:ribokinase activity"/>
    <property type="evidence" value="ECO:0007669"/>
    <property type="project" value="UniProtKB-EC"/>
</dbReference>
<keyword evidence="7 12" id="KW-0418">Kinase</keyword>
<dbReference type="PRINTS" id="PR00990">
    <property type="entry name" value="RIBOKINASE"/>
</dbReference>
<dbReference type="EC" id="2.7.1.15" evidence="2"/>
<protein>
    <recommendedName>
        <fullName evidence="3">Ribokinase</fullName>
        <ecNumber evidence="2">2.7.1.15</ecNumber>
    </recommendedName>
</protein>
<keyword evidence="4 12" id="KW-0808">Transferase</keyword>
<evidence type="ECO:0000256" key="4">
    <source>
        <dbReference type="ARBA" id="ARBA00022679"/>
    </source>
</evidence>
<reference evidence="14" key="1">
    <citation type="submission" date="2023-06" db="EMBL/GenBank/DDBJ databases">
        <title>MT1 and MT2 Draft Genomes of Novel Species.</title>
        <authorList>
            <person name="Venkateswaran K."/>
        </authorList>
    </citation>
    <scope>NUCLEOTIDE SEQUENCE</scope>
    <source>
        <strain evidence="14">IIF3SC-B10</strain>
    </source>
</reference>
<evidence type="ECO:0000256" key="1">
    <source>
        <dbReference type="ARBA" id="ARBA00010688"/>
    </source>
</evidence>
<comment type="caution">
    <text evidence="14">The sequence shown here is derived from an EMBL/GenBank/DDBJ whole genome shotgun (WGS) entry which is preliminary data.</text>
</comment>
<evidence type="ECO:0000256" key="5">
    <source>
        <dbReference type="ARBA" id="ARBA00022723"/>
    </source>
</evidence>
<keyword evidence="8" id="KW-0067">ATP-binding</keyword>
<dbReference type="CDD" id="cd01174">
    <property type="entry name" value="ribokinase"/>
    <property type="match status" value="1"/>
</dbReference>
<keyword evidence="15" id="KW-1185">Reference proteome</keyword>
<accession>A0ABT8JWC6</accession>
<evidence type="ECO:0000256" key="3">
    <source>
        <dbReference type="ARBA" id="ARBA00016943"/>
    </source>
</evidence>
<evidence type="ECO:0000256" key="9">
    <source>
        <dbReference type="ARBA" id="ARBA00022842"/>
    </source>
</evidence>
<evidence type="ECO:0000256" key="8">
    <source>
        <dbReference type="ARBA" id="ARBA00022840"/>
    </source>
</evidence>
<gene>
    <name evidence="14" type="ORF">P5G52_01175</name>
</gene>
<dbReference type="InterPro" id="IPR029056">
    <property type="entry name" value="Ribokinase-like"/>
</dbReference>
<dbReference type="InterPro" id="IPR011611">
    <property type="entry name" value="PfkB_dom"/>
</dbReference>
<evidence type="ECO:0000256" key="2">
    <source>
        <dbReference type="ARBA" id="ARBA00012035"/>
    </source>
</evidence>
<evidence type="ECO:0000259" key="13">
    <source>
        <dbReference type="Pfam" id="PF00294"/>
    </source>
</evidence>
<keyword evidence="6" id="KW-0547">Nucleotide-binding</keyword>
<dbReference type="PROSITE" id="PS00584">
    <property type="entry name" value="PFKB_KINASES_2"/>
    <property type="match status" value="1"/>
</dbReference>
<dbReference type="InterPro" id="IPR002139">
    <property type="entry name" value="Ribo/fructo_kinase"/>
</dbReference>
<evidence type="ECO:0000256" key="6">
    <source>
        <dbReference type="ARBA" id="ARBA00022741"/>
    </source>
</evidence>
<evidence type="ECO:0000313" key="15">
    <source>
        <dbReference type="Proteomes" id="UP001174209"/>
    </source>
</evidence>
<organism evidence="14 15">
    <name type="scientific">Arthrobacter burdickii</name>
    <dbReference type="NCBI Taxonomy" id="3035920"/>
    <lineage>
        <taxon>Bacteria</taxon>
        <taxon>Bacillati</taxon>
        <taxon>Actinomycetota</taxon>
        <taxon>Actinomycetes</taxon>
        <taxon>Micrococcales</taxon>
        <taxon>Micrococcaceae</taxon>
        <taxon>Arthrobacter</taxon>
    </lineage>
</organism>
<feature type="domain" description="Carbohydrate kinase PfkB" evidence="13">
    <location>
        <begin position="4"/>
        <end position="288"/>
    </location>
</feature>
<keyword evidence="10" id="KW-0630">Potassium</keyword>
<name>A0ABT8JWC6_9MICC</name>
<evidence type="ECO:0000256" key="10">
    <source>
        <dbReference type="ARBA" id="ARBA00022958"/>
    </source>
</evidence>
<dbReference type="Gene3D" id="3.40.1190.20">
    <property type="match status" value="1"/>
</dbReference>
<comment type="similarity">
    <text evidence="1 12">Belongs to the carbohydrate kinase PfkB family.</text>
</comment>
<dbReference type="Proteomes" id="UP001174209">
    <property type="component" value="Unassembled WGS sequence"/>
</dbReference>
<evidence type="ECO:0000256" key="12">
    <source>
        <dbReference type="RuleBase" id="RU003704"/>
    </source>
</evidence>
<dbReference type="PANTHER" id="PTHR10584:SF166">
    <property type="entry name" value="RIBOKINASE"/>
    <property type="match status" value="1"/>
</dbReference>
<dbReference type="InterPro" id="IPR011877">
    <property type="entry name" value="Ribokinase"/>
</dbReference>
<dbReference type="SUPFAM" id="SSF53613">
    <property type="entry name" value="Ribokinase-like"/>
    <property type="match status" value="1"/>
</dbReference>
<proteinExistence type="inferred from homology"/>
<keyword evidence="5" id="KW-0479">Metal-binding</keyword>
<evidence type="ECO:0000313" key="14">
    <source>
        <dbReference type="EMBL" id="MDN4609470.1"/>
    </source>
</evidence>
<dbReference type="RefSeq" id="WP_301224159.1">
    <property type="nucleotide sequence ID" value="NZ_JAROCG010000001.1"/>
</dbReference>
<dbReference type="Pfam" id="PF00294">
    <property type="entry name" value="PfkB"/>
    <property type="match status" value="1"/>
</dbReference>
<evidence type="ECO:0000256" key="11">
    <source>
        <dbReference type="ARBA" id="ARBA00023277"/>
    </source>
</evidence>
<dbReference type="EMBL" id="JAROCG010000001">
    <property type="protein sequence ID" value="MDN4609470.1"/>
    <property type="molecule type" value="Genomic_DNA"/>
</dbReference>
<dbReference type="PANTHER" id="PTHR10584">
    <property type="entry name" value="SUGAR KINASE"/>
    <property type="match status" value="1"/>
</dbReference>
<keyword evidence="9" id="KW-0460">Magnesium</keyword>